<dbReference type="Gene3D" id="3.20.20.70">
    <property type="entry name" value="Aldolase class I"/>
    <property type="match status" value="1"/>
</dbReference>
<dbReference type="PROSITE" id="PS00158">
    <property type="entry name" value="ALDOLASE_CLASS_I"/>
    <property type="match status" value="1"/>
</dbReference>
<evidence type="ECO:0000256" key="2">
    <source>
        <dbReference type="ARBA" id="ARBA00004714"/>
    </source>
</evidence>
<dbReference type="AlphaFoldDB" id="A0A835Y5J0"/>
<keyword evidence="6 8" id="KW-0456">Lyase</keyword>
<dbReference type="PANTHER" id="PTHR11627">
    <property type="entry name" value="FRUCTOSE-BISPHOSPHATE ALDOLASE"/>
    <property type="match status" value="1"/>
</dbReference>
<dbReference type="CDD" id="cd00948">
    <property type="entry name" value="FBP_aldolase_I_a"/>
    <property type="match status" value="1"/>
</dbReference>
<organism evidence="10 11">
    <name type="scientific">Edaphochlamys debaryana</name>
    <dbReference type="NCBI Taxonomy" id="47281"/>
    <lineage>
        <taxon>Eukaryota</taxon>
        <taxon>Viridiplantae</taxon>
        <taxon>Chlorophyta</taxon>
        <taxon>core chlorophytes</taxon>
        <taxon>Chlorophyceae</taxon>
        <taxon>CS clade</taxon>
        <taxon>Chlamydomonadales</taxon>
        <taxon>Chlamydomonadales incertae sedis</taxon>
        <taxon>Edaphochlamys</taxon>
    </lineage>
</organism>
<comment type="similarity">
    <text evidence="3 8">Belongs to the class I fructose-bisphosphate aldolase family.</text>
</comment>
<dbReference type="SMR" id="A0A835Y5J0"/>
<dbReference type="UniPathway" id="UPA00109">
    <property type="reaction ID" value="UER00183"/>
</dbReference>
<keyword evidence="5 8" id="KW-0324">Glycolysis</keyword>
<accession>A0A835Y5J0</accession>
<dbReference type="Pfam" id="PF00274">
    <property type="entry name" value="Glycolytic"/>
    <property type="match status" value="1"/>
</dbReference>
<dbReference type="OrthoDB" id="36455at2759"/>
<protein>
    <recommendedName>
        <fullName evidence="4 8">Fructose-bisphosphate aldolase</fullName>
        <ecNumber evidence="4 8">4.1.2.13</ecNumber>
    </recommendedName>
</protein>
<dbReference type="NCBIfam" id="NF033379">
    <property type="entry name" value="FrucBisAld_I"/>
    <property type="match status" value="1"/>
</dbReference>
<proteinExistence type="inferred from homology"/>
<dbReference type="InterPro" id="IPR000741">
    <property type="entry name" value="FBA_I"/>
</dbReference>
<evidence type="ECO:0000256" key="4">
    <source>
        <dbReference type="ARBA" id="ARBA00013068"/>
    </source>
</evidence>
<comment type="caution">
    <text evidence="10">The sequence shown here is derived from an EMBL/GenBank/DDBJ whole genome shotgun (WGS) entry which is preliminary data.</text>
</comment>
<evidence type="ECO:0000313" key="10">
    <source>
        <dbReference type="EMBL" id="KAG2495113.1"/>
    </source>
</evidence>
<keyword evidence="7" id="KW-0704">Schiff base</keyword>
<gene>
    <name evidence="10" type="ORF">HYH03_006723</name>
</gene>
<evidence type="ECO:0000256" key="7">
    <source>
        <dbReference type="ARBA" id="ARBA00023270"/>
    </source>
</evidence>
<reference evidence="10" key="1">
    <citation type="journal article" date="2020" name="bioRxiv">
        <title>Comparative genomics of Chlamydomonas.</title>
        <authorList>
            <person name="Craig R.J."/>
            <person name="Hasan A.R."/>
            <person name="Ness R.W."/>
            <person name="Keightley P.D."/>
        </authorList>
    </citation>
    <scope>NUCLEOTIDE SEQUENCE</scope>
    <source>
        <strain evidence="10">CCAP 11/70</strain>
    </source>
</reference>
<evidence type="ECO:0000313" key="11">
    <source>
        <dbReference type="Proteomes" id="UP000612055"/>
    </source>
</evidence>
<sequence length="390" mass="42131">MQVAMQRKTAGLTGRSQSRTQVRVYAKALNSMESPFAEELKKTAAYISQKGKGILASDESNATTGKRLESVGVENTETNRRDWRQLLYTAPGLGQYISGAIMFEETLYQKARDGQQFVDLLLAQGIYPGIKVDTGLQILPGDKGETTTQGLDGLADRCKAYRKQGARFAKWRAVIKIGEAGCPSTTAVLENAHGLARYAQICQENGLVPIVEPEVTLGPGDYSIEETAFWSERVYSHVFRLLNEYGVVLEGILLKPNMCLPGLDAPVASPKLVAEVTTRTMLRSIPPAVPGIHFLSGGMSEEESTLNLQALNEACPQAPWALTFSYGRALQSSTLKTWAGKESQWNAAQEILVKLAKANSEASTGSFKGPHPVPGGGRILQALRTGGAGK</sequence>
<evidence type="ECO:0000256" key="9">
    <source>
        <dbReference type="SAM" id="MobiDB-lite"/>
    </source>
</evidence>
<dbReference type="InterPro" id="IPR013785">
    <property type="entry name" value="Aldolase_TIM"/>
</dbReference>
<dbReference type="EMBL" id="JAEHOE010000026">
    <property type="protein sequence ID" value="KAG2495113.1"/>
    <property type="molecule type" value="Genomic_DNA"/>
</dbReference>
<evidence type="ECO:0000256" key="6">
    <source>
        <dbReference type="ARBA" id="ARBA00023239"/>
    </source>
</evidence>
<dbReference type="Proteomes" id="UP000612055">
    <property type="component" value="Unassembled WGS sequence"/>
</dbReference>
<dbReference type="SUPFAM" id="SSF51569">
    <property type="entry name" value="Aldolase"/>
    <property type="match status" value="1"/>
</dbReference>
<dbReference type="GO" id="GO:0004332">
    <property type="term" value="F:fructose-bisphosphate aldolase activity"/>
    <property type="evidence" value="ECO:0007669"/>
    <property type="project" value="UniProtKB-EC"/>
</dbReference>
<feature type="region of interest" description="Disordered" evidence="9">
    <location>
        <begin position="362"/>
        <end position="390"/>
    </location>
</feature>
<evidence type="ECO:0000256" key="5">
    <source>
        <dbReference type="ARBA" id="ARBA00023152"/>
    </source>
</evidence>
<comment type="pathway">
    <text evidence="2">Carbohydrate degradation; glycolysis; D-glyceraldehyde 3-phosphate and glycerone phosphate from D-glucose: step 4/4.</text>
</comment>
<dbReference type="FunFam" id="3.20.20.70:FF:000140">
    <property type="entry name" value="Fructose-bisphosphate aldolase"/>
    <property type="match status" value="1"/>
</dbReference>
<name>A0A835Y5J0_9CHLO</name>
<evidence type="ECO:0000256" key="8">
    <source>
        <dbReference type="RuleBase" id="RU003994"/>
    </source>
</evidence>
<evidence type="ECO:0000256" key="1">
    <source>
        <dbReference type="ARBA" id="ARBA00000441"/>
    </source>
</evidence>
<dbReference type="EC" id="4.1.2.13" evidence="4 8"/>
<dbReference type="GO" id="GO:0006096">
    <property type="term" value="P:glycolytic process"/>
    <property type="evidence" value="ECO:0007669"/>
    <property type="project" value="UniProtKB-UniPathway"/>
</dbReference>
<keyword evidence="11" id="KW-1185">Reference proteome</keyword>
<dbReference type="InterPro" id="IPR029768">
    <property type="entry name" value="Aldolase_I_AS"/>
</dbReference>
<evidence type="ECO:0000256" key="3">
    <source>
        <dbReference type="ARBA" id="ARBA00010387"/>
    </source>
</evidence>
<comment type="catalytic activity">
    <reaction evidence="1 8">
        <text>beta-D-fructose 1,6-bisphosphate = D-glyceraldehyde 3-phosphate + dihydroxyacetone phosphate</text>
        <dbReference type="Rhea" id="RHEA:14729"/>
        <dbReference type="ChEBI" id="CHEBI:32966"/>
        <dbReference type="ChEBI" id="CHEBI:57642"/>
        <dbReference type="ChEBI" id="CHEBI:59776"/>
        <dbReference type="EC" id="4.1.2.13"/>
    </reaction>
</comment>